<dbReference type="InterPro" id="IPR010982">
    <property type="entry name" value="Lambda_DNA-bd_dom_sf"/>
</dbReference>
<feature type="domain" description="HTH cro/C1-type" evidence="1">
    <location>
        <begin position="24"/>
        <end position="64"/>
    </location>
</feature>
<comment type="caution">
    <text evidence="2">The sequence shown here is derived from an EMBL/GenBank/DDBJ whole genome shotgun (WGS) entry which is preliminary data.</text>
</comment>
<reference evidence="2" key="2">
    <citation type="journal article" date="2014" name="ISME J.">
        <title>Microbial stratification in low pH oxic and suboxic macroscopic growths along an acid mine drainage.</title>
        <authorList>
            <person name="Mendez-Garcia C."/>
            <person name="Mesa V."/>
            <person name="Sprenger R.R."/>
            <person name="Richter M."/>
            <person name="Diez M.S."/>
            <person name="Solano J."/>
            <person name="Bargiela R."/>
            <person name="Golyshina O.V."/>
            <person name="Manteca A."/>
            <person name="Ramos J.L."/>
            <person name="Gallego J.R."/>
            <person name="Llorente I."/>
            <person name="Martins Dos Santos V.A."/>
            <person name="Jensen O.N."/>
            <person name="Pelaez A.I."/>
            <person name="Sanchez J."/>
            <person name="Ferrer M."/>
        </authorList>
    </citation>
    <scope>NUCLEOTIDE SEQUENCE</scope>
</reference>
<dbReference type="CDD" id="cd00093">
    <property type="entry name" value="HTH_XRE"/>
    <property type="match status" value="1"/>
</dbReference>
<gene>
    <name evidence="2" type="ORF">B2A_08345</name>
</gene>
<evidence type="ECO:0000313" key="2">
    <source>
        <dbReference type="EMBL" id="EQD47692.1"/>
    </source>
</evidence>
<dbReference type="Pfam" id="PF12472">
    <property type="entry name" value="DUF3693"/>
    <property type="match status" value="1"/>
</dbReference>
<reference evidence="2" key="1">
    <citation type="submission" date="2013-08" db="EMBL/GenBank/DDBJ databases">
        <authorList>
            <person name="Mendez C."/>
            <person name="Richter M."/>
            <person name="Ferrer M."/>
            <person name="Sanchez J."/>
        </authorList>
    </citation>
    <scope>NUCLEOTIDE SEQUENCE</scope>
</reference>
<name>T0ZT23_9ZZZZ</name>
<dbReference type="AlphaFoldDB" id="T0ZT23"/>
<dbReference type="EMBL" id="AUZZ01006008">
    <property type="protein sequence ID" value="EQD47692.1"/>
    <property type="molecule type" value="Genomic_DNA"/>
</dbReference>
<dbReference type="SUPFAM" id="SSF47413">
    <property type="entry name" value="lambda repressor-like DNA-binding domains"/>
    <property type="match status" value="1"/>
</dbReference>
<feature type="non-terminal residue" evidence="2">
    <location>
        <position position="101"/>
    </location>
</feature>
<accession>T0ZT23</accession>
<organism evidence="2">
    <name type="scientific">mine drainage metagenome</name>
    <dbReference type="NCBI Taxonomy" id="410659"/>
    <lineage>
        <taxon>unclassified sequences</taxon>
        <taxon>metagenomes</taxon>
        <taxon>ecological metagenomes</taxon>
    </lineage>
</organism>
<dbReference type="GO" id="GO:0003677">
    <property type="term" value="F:DNA binding"/>
    <property type="evidence" value="ECO:0007669"/>
    <property type="project" value="InterPro"/>
</dbReference>
<sequence>MTNVEKMLDKWQKVCAIPSDNAAAKRLGINRQAIHGWRTGQSYPTGEHVLQIAEEMHEPPENWLLMVQADRARSDKSKAAWARLAARAGIAACLCIAILTP</sequence>
<evidence type="ECO:0000259" key="1">
    <source>
        <dbReference type="PROSITE" id="PS50943"/>
    </source>
</evidence>
<dbReference type="Gene3D" id="1.10.260.40">
    <property type="entry name" value="lambda repressor-like DNA-binding domains"/>
    <property type="match status" value="1"/>
</dbReference>
<dbReference type="PROSITE" id="PS50943">
    <property type="entry name" value="HTH_CROC1"/>
    <property type="match status" value="1"/>
</dbReference>
<proteinExistence type="predicted"/>
<protein>
    <submittedName>
        <fullName evidence="2">Filamentous phage Cf1 protein</fullName>
    </submittedName>
</protein>
<dbReference type="InterPro" id="IPR021096">
    <property type="entry name" value="Vibrio_phage_VSK_Orf152"/>
</dbReference>
<dbReference type="InterPro" id="IPR001387">
    <property type="entry name" value="Cro/C1-type_HTH"/>
</dbReference>